<name>A0ABR6WCK7_9BACT</name>
<feature type="transmembrane region" description="Helical" evidence="5">
    <location>
        <begin position="45"/>
        <end position="64"/>
    </location>
</feature>
<evidence type="ECO:0000256" key="5">
    <source>
        <dbReference type="SAM" id="Phobius"/>
    </source>
</evidence>
<feature type="transmembrane region" description="Helical" evidence="5">
    <location>
        <begin position="172"/>
        <end position="190"/>
    </location>
</feature>
<feature type="transmembrane region" description="Helical" evidence="5">
    <location>
        <begin position="76"/>
        <end position="98"/>
    </location>
</feature>
<feature type="transmembrane region" description="Helical" evidence="5">
    <location>
        <begin position="226"/>
        <end position="249"/>
    </location>
</feature>
<dbReference type="InterPro" id="IPR002657">
    <property type="entry name" value="BilAc:Na_symport/Acr3"/>
</dbReference>
<keyword evidence="7" id="KW-1185">Reference proteome</keyword>
<dbReference type="Pfam" id="PF01758">
    <property type="entry name" value="SBF"/>
    <property type="match status" value="1"/>
</dbReference>
<evidence type="ECO:0000313" key="7">
    <source>
        <dbReference type="Proteomes" id="UP000700732"/>
    </source>
</evidence>
<dbReference type="RefSeq" id="WP_186740675.1">
    <property type="nucleotide sequence ID" value="NZ_VFIA01000042.1"/>
</dbReference>
<dbReference type="PANTHER" id="PTHR10361:SF28">
    <property type="entry name" value="P3 PROTEIN-RELATED"/>
    <property type="match status" value="1"/>
</dbReference>
<keyword evidence="4 5" id="KW-0472">Membrane</keyword>
<evidence type="ECO:0000256" key="3">
    <source>
        <dbReference type="ARBA" id="ARBA00022989"/>
    </source>
</evidence>
<gene>
    <name evidence="6" type="ORF">FH603_4836</name>
</gene>
<evidence type="ECO:0000313" key="6">
    <source>
        <dbReference type="EMBL" id="MBC3794309.1"/>
    </source>
</evidence>
<feature type="transmembrane region" description="Helical" evidence="5">
    <location>
        <begin position="202"/>
        <end position="220"/>
    </location>
</feature>
<accession>A0ABR6WCK7</accession>
<keyword evidence="2 5" id="KW-0812">Transmembrane</keyword>
<sequence length="329" mass="35083">MKAKTSKQSSYSNLTYTALILLIVILAMTFPQPFREIGGFPLKKLIIPLLQLIMLGMGTTMSLADFSEVAKQPRAVLIGLVCQFTIMPFMGYFLASTFGFPPEIAAGVILIGCSPSGLASNVMCFIAKANVALSITITSLATLLAPVLTPSLMKLLAGQFIAVSFTDMMIDILKIVILPVVVGLILNRIFRKSTVLLNRVMPLVSMTGIILIVGIITAAGRESLFTVGWTLALCVLLHNLSGFVFGYSLARLFRMPEQSCRTVAIEVGLQNGGLASGLALQMGKVATVGLAPALFGPIMNMTGSLLATFWSQRPPKVVADTPVVAVSRP</sequence>
<comment type="caution">
    <text evidence="6">The sequence shown here is derived from an EMBL/GenBank/DDBJ whole genome shotgun (WGS) entry which is preliminary data.</text>
</comment>
<feature type="transmembrane region" description="Helical" evidence="5">
    <location>
        <begin position="104"/>
        <end position="124"/>
    </location>
</feature>
<proteinExistence type="predicted"/>
<dbReference type="InterPro" id="IPR038770">
    <property type="entry name" value="Na+/solute_symporter_sf"/>
</dbReference>
<evidence type="ECO:0000256" key="1">
    <source>
        <dbReference type="ARBA" id="ARBA00004141"/>
    </source>
</evidence>
<comment type="subcellular location">
    <subcellularLocation>
        <location evidence="1">Membrane</location>
        <topology evidence="1">Multi-pass membrane protein</topology>
    </subcellularLocation>
</comment>
<dbReference type="EMBL" id="VFIA01000042">
    <property type="protein sequence ID" value="MBC3794309.1"/>
    <property type="molecule type" value="Genomic_DNA"/>
</dbReference>
<evidence type="ECO:0000256" key="2">
    <source>
        <dbReference type="ARBA" id="ARBA00022692"/>
    </source>
</evidence>
<dbReference type="InterPro" id="IPR004710">
    <property type="entry name" value="Bilac:Na_transpt"/>
</dbReference>
<dbReference type="Gene3D" id="1.20.1530.20">
    <property type="match status" value="1"/>
</dbReference>
<reference evidence="6 7" key="1">
    <citation type="submission" date="2019-06" db="EMBL/GenBank/DDBJ databases">
        <title>Spirosoma utsteinense sp. nov. isolated from Antarctic ice-free soils.</title>
        <authorList>
            <person name="Tahon G."/>
        </authorList>
    </citation>
    <scope>NUCLEOTIDE SEQUENCE [LARGE SCALE GENOMIC DNA]</scope>
    <source>
        <strain evidence="6 7">LMG 31447</strain>
    </source>
</reference>
<organism evidence="6 7">
    <name type="scientific">Spirosoma utsteinense</name>
    <dbReference type="NCBI Taxonomy" id="2585773"/>
    <lineage>
        <taxon>Bacteria</taxon>
        <taxon>Pseudomonadati</taxon>
        <taxon>Bacteroidota</taxon>
        <taxon>Cytophagia</taxon>
        <taxon>Cytophagales</taxon>
        <taxon>Cytophagaceae</taxon>
        <taxon>Spirosoma</taxon>
    </lineage>
</organism>
<protein>
    <submittedName>
        <fullName evidence="6">BASS family bile acid:Na+ symporter</fullName>
    </submittedName>
</protein>
<evidence type="ECO:0000256" key="4">
    <source>
        <dbReference type="ARBA" id="ARBA00023136"/>
    </source>
</evidence>
<feature type="transmembrane region" description="Helical" evidence="5">
    <location>
        <begin position="131"/>
        <end position="152"/>
    </location>
</feature>
<dbReference type="PANTHER" id="PTHR10361">
    <property type="entry name" value="SODIUM-BILE ACID COTRANSPORTER"/>
    <property type="match status" value="1"/>
</dbReference>
<feature type="transmembrane region" description="Helical" evidence="5">
    <location>
        <begin position="12"/>
        <end position="30"/>
    </location>
</feature>
<keyword evidence="3 5" id="KW-1133">Transmembrane helix</keyword>
<dbReference type="Proteomes" id="UP000700732">
    <property type="component" value="Unassembled WGS sequence"/>
</dbReference>